<gene>
    <name evidence="1" type="ORF">ACFQPB_07555</name>
</gene>
<sequence>MSLEAQLTAALQAVCPRVYPDQAPAEAQLPYVIYEQVGGPALVYLEGTLPPERAALMQITAWHSTRLGASQLMLNIEAALCAAPGFTATPQAALQAAPSDDPATRGAMQDFEIWADR</sequence>
<reference evidence="2" key="1">
    <citation type="journal article" date="2019" name="Int. J. Syst. Evol. Microbiol.">
        <title>The Global Catalogue of Microorganisms (GCM) 10K type strain sequencing project: providing services to taxonomists for standard genome sequencing and annotation.</title>
        <authorList>
            <consortium name="The Broad Institute Genomics Platform"/>
            <consortium name="The Broad Institute Genome Sequencing Center for Infectious Disease"/>
            <person name="Wu L."/>
            <person name="Ma J."/>
        </authorList>
    </citation>
    <scope>NUCLEOTIDE SEQUENCE [LARGE SCALE GENOMIC DNA]</scope>
    <source>
        <strain evidence="2">CGMCC 1.12371</strain>
    </source>
</reference>
<protein>
    <submittedName>
        <fullName evidence="1">DUF3168 domain-containing protein</fullName>
    </submittedName>
</protein>
<dbReference type="Proteomes" id="UP001596501">
    <property type="component" value="Unassembled WGS sequence"/>
</dbReference>
<dbReference type="RefSeq" id="WP_382221398.1">
    <property type="nucleotide sequence ID" value="NZ_JBHTCA010000004.1"/>
</dbReference>
<organism evidence="1 2">
    <name type="scientific">Hydrogenophaga atypica</name>
    <dbReference type="NCBI Taxonomy" id="249409"/>
    <lineage>
        <taxon>Bacteria</taxon>
        <taxon>Pseudomonadati</taxon>
        <taxon>Pseudomonadota</taxon>
        <taxon>Betaproteobacteria</taxon>
        <taxon>Burkholderiales</taxon>
        <taxon>Comamonadaceae</taxon>
        <taxon>Hydrogenophaga</taxon>
    </lineage>
</organism>
<evidence type="ECO:0000313" key="2">
    <source>
        <dbReference type="Proteomes" id="UP001596501"/>
    </source>
</evidence>
<accession>A0ABW2QKQ7</accession>
<proteinExistence type="predicted"/>
<evidence type="ECO:0000313" key="1">
    <source>
        <dbReference type="EMBL" id="MFC7408712.1"/>
    </source>
</evidence>
<dbReference type="InterPro" id="IPR021508">
    <property type="entry name" value="Gp17-like"/>
</dbReference>
<name>A0ABW2QKQ7_9BURK</name>
<dbReference type="Pfam" id="PF11367">
    <property type="entry name" value="Tail_completion_gp17"/>
    <property type="match status" value="1"/>
</dbReference>
<keyword evidence="2" id="KW-1185">Reference proteome</keyword>
<comment type="caution">
    <text evidence="1">The sequence shown here is derived from an EMBL/GenBank/DDBJ whole genome shotgun (WGS) entry which is preliminary data.</text>
</comment>
<dbReference type="EMBL" id="JBHTCA010000004">
    <property type="protein sequence ID" value="MFC7408712.1"/>
    <property type="molecule type" value="Genomic_DNA"/>
</dbReference>